<gene>
    <name evidence="3" type="ORF">NCTC11190_01398</name>
</gene>
<feature type="signal peptide" evidence="2">
    <location>
        <begin position="1"/>
        <end position="37"/>
    </location>
</feature>
<protein>
    <submittedName>
        <fullName evidence="3">Protein of uncharacterized function (DUF3575)</fullName>
    </submittedName>
</protein>
<dbReference type="Proteomes" id="UP000255233">
    <property type="component" value="Unassembled WGS sequence"/>
</dbReference>
<dbReference type="EMBL" id="UGVL01000001">
    <property type="protein sequence ID" value="SUE34179.1"/>
    <property type="molecule type" value="Genomic_DNA"/>
</dbReference>
<dbReference type="STRING" id="880526.GCA_000427365_00162"/>
<feature type="chain" id="PRO_5017044664" evidence="2">
    <location>
        <begin position="38"/>
        <end position="551"/>
    </location>
</feature>
<keyword evidence="4" id="KW-1185">Reference proteome</keyword>
<proteinExistence type="predicted"/>
<dbReference type="RefSeq" id="WP_115356417.1">
    <property type="nucleotide sequence ID" value="NZ_UGVL01000001.1"/>
</dbReference>
<evidence type="ECO:0000256" key="1">
    <source>
        <dbReference type="SAM" id="MobiDB-lite"/>
    </source>
</evidence>
<feature type="region of interest" description="Disordered" evidence="1">
    <location>
        <begin position="197"/>
        <end position="255"/>
    </location>
</feature>
<evidence type="ECO:0000256" key="2">
    <source>
        <dbReference type="SAM" id="SignalP"/>
    </source>
</evidence>
<evidence type="ECO:0000313" key="4">
    <source>
        <dbReference type="Proteomes" id="UP000255233"/>
    </source>
</evidence>
<dbReference type="InterPro" id="IPR021958">
    <property type="entry name" value="DUF3575"/>
</dbReference>
<organism evidence="3 4">
    <name type="scientific">Rikenella microfusus</name>
    <dbReference type="NCBI Taxonomy" id="28139"/>
    <lineage>
        <taxon>Bacteria</taxon>
        <taxon>Pseudomonadati</taxon>
        <taxon>Bacteroidota</taxon>
        <taxon>Bacteroidia</taxon>
        <taxon>Bacteroidales</taxon>
        <taxon>Rikenellaceae</taxon>
        <taxon>Rikenella</taxon>
    </lineage>
</organism>
<accession>A0A379MTV1</accession>
<sequence>MGFARRRGSIITTGKKRGVALAAALCMCLAGSGGHVAAQVPGLGTPQKQTIAFTFGLGSAELDERYGQNAAAMEKFGELLRQLAETPSAHIDSIVVVSYSTTAEQLGSVEVAGRRIDAVKAYMEPLIRRSGLRQSVVVTGNVVARNNVLTPDRMFDMLKKTTVTLYLNGVLVARNSESLRFPTSAAEEERRYISPFGGEETDIFGRNERPAREGRMPAAPKRSGREAEEKPRIAAVPSQPVSAGKENPADGTDMDRELQRFVDSLISAERPDTMDMKGGEIGTIPPPPAPVITEEEPCPEERDPGIDDLIRRMLAEEAAPEAVAGRAGIVVGGRDGRSAVAAVPEGDGRKIGAKPAKEPKVKPMKPVRASREPLVLARPLVAVKTNLAYWAAVAANLEVEFYFAQRWSASVEGIYTDWNMNLYKKHYAVNEISPELRYWFGRRTGQYRGCYVGVYGHAGQSDYMFRGEQTGNTGDYYGAGLSLGAYLPFTPRFGLELGLRGGWVHAGDYDRYGYEAPRYVYRSSHTADYFGLTGAKASLVYRFGTVGTGRR</sequence>
<dbReference type="AlphaFoldDB" id="A0A379MTV1"/>
<evidence type="ECO:0000313" key="3">
    <source>
        <dbReference type="EMBL" id="SUE34179.1"/>
    </source>
</evidence>
<feature type="region of interest" description="Disordered" evidence="1">
    <location>
        <begin position="272"/>
        <end position="301"/>
    </location>
</feature>
<dbReference type="OrthoDB" id="1098150at2"/>
<dbReference type="Pfam" id="PF12099">
    <property type="entry name" value="DUF3575"/>
    <property type="match status" value="1"/>
</dbReference>
<reference evidence="3 4" key="1">
    <citation type="submission" date="2018-06" db="EMBL/GenBank/DDBJ databases">
        <authorList>
            <consortium name="Pathogen Informatics"/>
            <person name="Doyle S."/>
        </authorList>
    </citation>
    <scope>NUCLEOTIDE SEQUENCE [LARGE SCALE GENOMIC DNA]</scope>
    <source>
        <strain evidence="3 4">NCTC11190</strain>
    </source>
</reference>
<feature type="compositionally biased region" description="Basic and acidic residues" evidence="1">
    <location>
        <begin position="203"/>
        <end position="215"/>
    </location>
</feature>
<feature type="compositionally biased region" description="Basic and acidic residues" evidence="1">
    <location>
        <begin position="223"/>
        <end position="232"/>
    </location>
</feature>
<keyword evidence="2" id="KW-0732">Signal</keyword>
<name>A0A379MTV1_9BACT</name>